<feature type="transmembrane region" description="Helical" evidence="1">
    <location>
        <begin position="177"/>
        <end position="198"/>
    </location>
</feature>
<sequence length="407" mass="44108">MSTSPSPGERIAAALRRSPVYVDPSLAPALPVADRRRLVATLRRAPVPVYAVIVPIVRGGTWADGDQLLTVVHDRLGRDGVFVGIDENADTLTAREWTGNDDDRKWESPHAARESAWAVNFDRRMDDASLSTRLTAFARLITAGTGKREYERLSAEISRRARRSEPAKETADDGLPVLPVTAGAAGVAVAAVAGLLVWRRRRMAAARRPGDGLLLPRAVFATAGKADEDELRTQASREVIAFGEDLDATTVAGGADRPRALLTRALDAYQAAGKTLDAASGVPDLAGVLVLVDQGRDALASATALAAGGREIPAVPLCFFHPLHGDGSVTVDWRPLGTRRRLRVRCCDACARAVKERRSPDWLLDDRDGRPVPYFEVPPERSVWADTGYGQFRDDLVHRVLRGDARR</sequence>
<evidence type="ECO:0000313" key="3">
    <source>
        <dbReference type="Proteomes" id="UP000431901"/>
    </source>
</evidence>
<accession>A0A6I4WL17</accession>
<evidence type="ECO:0000313" key="2">
    <source>
        <dbReference type="EMBL" id="MXQ67604.1"/>
    </source>
</evidence>
<dbReference type="OrthoDB" id="3867729at2"/>
<proteinExistence type="predicted"/>
<keyword evidence="1" id="KW-1133">Transmembrane helix</keyword>
<keyword evidence="3" id="KW-1185">Reference proteome</keyword>
<reference evidence="2 3" key="1">
    <citation type="submission" date="2019-12" db="EMBL/GenBank/DDBJ databases">
        <title>Nocardia macrotermitis sp. nov. and Nocardia aurantia sp. nov., isolated from the gut of the fungus growing-termite Macrotermes natalensis.</title>
        <authorList>
            <person name="Christine B."/>
            <person name="Rene B."/>
        </authorList>
    </citation>
    <scope>NUCLEOTIDE SEQUENCE [LARGE SCALE GENOMIC DNA]</scope>
    <source>
        <strain evidence="2 3">DSM 102126</strain>
    </source>
</reference>
<name>A0A6I4WL17_9ACTN</name>
<dbReference type="AlphaFoldDB" id="A0A6I4WL17"/>
<protein>
    <submittedName>
        <fullName evidence="2">Uncharacterized protein</fullName>
    </submittedName>
</protein>
<gene>
    <name evidence="2" type="ORF">GQ466_26660</name>
</gene>
<keyword evidence="1" id="KW-0812">Transmembrane</keyword>
<dbReference type="Proteomes" id="UP000431901">
    <property type="component" value="Unassembled WGS sequence"/>
</dbReference>
<evidence type="ECO:0000256" key="1">
    <source>
        <dbReference type="SAM" id="Phobius"/>
    </source>
</evidence>
<dbReference type="EMBL" id="WUTW01000008">
    <property type="protein sequence ID" value="MXQ67604.1"/>
    <property type="molecule type" value="Genomic_DNA"/>
</dbReference>
<dbReference type="RefSeq" id="WP_161105798.1">
    <property type="nucleotide sequence ID" value="NZ_JBHLYI010000011.1"/>
</dbReference>
<keyword evidence="1" id="KW-0472">Membrane</keyword>
<comment type="caution">
    <text evidence="2">The sequence shown here is derived from an EMBL/GenBank/DDBJ whole genome shotgun (WGS) entry which is preliminary data.</text>
</comment>
<organism evidence="2 3">
    <name type="scientific">Actinomadura rayongensis</name>
    <dbReference type="NCBI Taxonomy" id="1429076"/>
    <lineage>
        <taxon>Bacteria</taxon>
        <taxon>Bacillati</taxon>
        <taxon>Actinomycetota</taxon>
        <taxon>Actinomycetes</taxon>
        <taxon>Streptosporangiales</taxon>
        <taxon>Thermomonosporaceae</taxon>
        <taxon>Actinomadura</taxon>
    </lineage>
</organism>